<keyword evidence="5 8" id="KW-0106">Calcium</keyword>
<feature type="region of interest" description="Disordered" evidence="9">
    <location>
        <begin position="622"/>
        <end position="645"/>
    </location>
</feature>
<feature type="domain" description="Cadherin" evidence="11">
    <location>
        <begin position="16"/>
        <end position="112"/>
    </location>
</feature>
<feature type="transmembrane region" description="Helical" evidence="10">
    <location>
        <begin position="535"/>
        <end position="559"/>
    </location>
</feature>
<evidence type="ECO:0000256" key="3">
    <source>
        <dbReference type="ARBA" id="ARBA00022729"/>
    </source>
</evidence>
<proteinExistence type="predicted"/>
<feature type="domain" description="Cadherin" evidence="11">
    <location>
        <begin position="236"/>
        <end position="320"/>
    </location>
</feature>
<keyword evidence="3" id="KW-0732">Signal</keyword>
<organism evidence="12 13">
    <name type="scientific">Petrolisthes cinctipes</name>
    <name type="common">Flat porcelain crab</name>
    <dbReference type="NCBI Taxonomy" id="88211"/>
    <lineage>
        <taxon>Eukaryota</taxon>
        <taxon>Metazoa</taxon>
        <taxon>Ecdysozoa</taxon>
        <taxon>Arthropoda</taxon>
        <taxon>Crustacea</taxon>
        <taxon>Multicrustacea</taxon>
        <taxon>Malacostraca</taxon>
        <taxon>Eumalacostraca</taxon>
        <taxon>Eucarida</taxon>
        <taxon>Decapoda</taxon>
        <taxon>Pleocyemata</taxon>
        <taxon>Anomura</taxon>
        <taxon>Galatheoidea</taxon>
        <taxon>Porcellanidae</taxon>
        <taxon>Petrolisthes</taxon>
    </lineage>
</organism>
<dbReference type="PROSITE" id="PS50268">
    <property type="entry name" value="CADHERIN_2"/>
    <property type="match status" value="4"/>
</dbReference>
<dbReference type="GO" id="GO:0045296">
    <property type="term" value="F:cadherin binding"/>
    <property type="evidence" value="ECO:0007669"/>
    <property type="project" value="TreeGrafter"/>
</dbReference>
<keyword evidence="13" id="KW-1185">Reference proteome</keyword>
<dbReference type="GO" id="GO:0005509">
    <property type="term" value="F:calcium ion binding"/>
    <property type="evidence" value="ECO:0007669"/>
    <property type="project" value="UniProtKB-UniRule"/>
</dbReference>
<dbReference type="PROSITE" id="PS00232">
    <property type="entry name" value="CADHERIN_1"/>
    <property type="match status" value="1"/>
</dbReference>
<dbReference type="GO" id="GO:0034332">
    <property type="term" value="P:adherens junction organization"/>
    <property type="evidence" value="ECO:0007669"/>
    <property type="project" value="TreeGrafter"/>
</dbReference>
<dbReference type="GO" id="GO:0016477">
    <property type="term" value="P:cell migration"/>
    <property type="evidence" value="ECO:0007669"/>
    <property type="project" value="TreeGrafter"/>
</dbReference>
<dbReference type="PRINTS" id="PR00205">
    <property type="entry name" value="CADHERIN"/>
</dbReference>
<accession>A0AAE1EJU7</accession>
<dbReference type="SUPFAM" id="SSF49313">
    <property type="entry name" value="Cadherin-like"/>
    <property type="match status" value="5"/>
</dbReference>
<keyword evidence="4" id="KW-0677">Repeat</keyword>
<evidence type="ECO:0000259" key="11">
    <source>
        <dbReference type="PROSITE" id="PS50268"/>
    </source>
</evidence>
<reference evidence="12" key="1">
    <citation type="submission" date="2023-10" db="EMBL/GenBank/DDBJ databases">
        <title>Genome assemblies of two species of porcelain crab, Petrolisthes cinctipes and Petrolisthes manimaculis (Anomura: Porcellanidae).</title>
        <authorList>
            <person name="Angst P."/>
        </authorList>
    </citation>
    <scope>NUCLEOTIDE SEQUENCE</scope>
    <source>
        <strain evidence="12">PB745_01</strain>
        <tissue evidence="12">Gill</tissue>
    </source>
</reference>
<dbReference type="InterPro" id="IPR020894">
    <property type="entry name" value="Cadherin_CS"/>
</dbReference>
<dbReference type="GO" id="GO:0007156">
    <property type="term" value="P:homophilic cell adhesion via plasma membrane adhesion molecules"/>
    <property type="evidence" value="ECO:0007669"/>
    <property type="project" value="InterPro"/>
</dbReference>
<dbReference type="GO" id="GO:0008013">
    <property type="term" value="F:beta-catenin binding"/>
    <property type="evidence" value="ECO:0007669"/>
    <property type="project" value="TreeGrafter"/>
</dbReference>
<evidence type="ECO:0000313" key="13">
    <source>
        <dbReference type="Proteomes" id="UP001286313"/>
    </source>
</evidence>
<feature type="domain" description="Cadherin" evidence="11">
    <location>
        <begin position="332"/>
        <end position="428"/>
    </location>
</feature>
<dbReference type="PANTHER" id="PTHR24027:SF422">
    <property type="entry name" value="CADHERIN DOMAIN-CONTAINING PROTEIN"/>
    <property type="match status" value="1"/>
</dbReference>
<keyword evidence="7 10" id="KW-0472">Membrane</keyword>
<dbReference type="CDD" id="cd11304">
    <property type="entry name" value="Cadherin_repeat"/>
    <property type="match status" value="5"/>
</dbReference>
<feature type="compositionally biased region" description="Pro residues" evidence="9">
    <location>
        <begin position="783"/>
        <end position="802"/>
    </location>
</feature>
<feature type="region of interest" description="Disordered" evidence="9">
    <location>
        <begin position="727"/>
        <end position="866"/>
    </location>
</feature>
<dbReference type="SMART" id="SM00112">
    <property type="entry name" value="CA"/>
    <property type="match status" value="4"/>
</dbReference>
<dbReference type="Pfam" id="PF00028">
    <property type="entry name" value="Cadherin"/>
    <property type="match status" value="2"/>
</dbReference>
<evidence type="ECO:0000256" key="8">
    <source>
        <dbReference type="PROSITE-ProRule" id="PRU00043"/>
    </source>
</evidence>
<feature type="compositionally biased region" description="Polar residues" evidence="9">
    <location>
        <begin position="856"/>
        <end position="866"/>
    </location>
</feature>
<evidence type="ECO:0000256" key="1">
    <source>
        <dbReference type="ARBA" id="ARBA00004167"/>
    </source>
</evidence>
<dbReference type="EMBL" id="JAWQEG010007632">
    <property type="protein sequence ID" value="KAK3851996.1"/>
    <property type="molecule type" value="Genomic_DNA"/>
</dbReference>
<comment type="subcellular location">
    <subcellularLocation>
        <location evidence="1">Membrane</location>
        <topology evidence="1">Single-pass membrane protein</topology>
    </subcellularLocation>
</comment>
<evidence type="ECO:0000256" key="10">
    <source>
        <dbReference type="SAM" id="Phobius"/>
    </source>
</evidence>
<dbReference type="PANTHER" id="PTHR24027">
    <property type="entry name" value="CADHERIN-23"/>
    <property type="match status" value="1"/>
</dbReference>
<protein>
    <recommendedName>
        <fullName evidence="11">Cadherin domain-containing protein</fullName>
    </recommendedName>
</protein>
<name>A0AAE1EJU7_PETCI</name>
<dbReference type="GO" id="GO:0016342">
    <property type="term" value="C:catenin complex"/>
    <property type="evidence" value="ECO:0007669"/>
    <property type="project" value="TreeGrafter"/>
</dbReference>
<evidence type="ECO:0000313" key="12">
    <source>
        <dbReference type="EMBL" id="KAK3851996.1"/>
    </source>
</evidence>
<dbReference type="AlphaFoldDB" id="A0AAE1EJU7"/>
<evidence type="ECO:0000256" key="7">
    <source>
        <dbReference type="ARBA" id="ARBA00023136"/>
    </source>
</evidence>
<dbReference type="Proteomes" id="UP001286313">
    <property type="component" value="Unassembled WGS sequence"/>
</dbReference>
<keyword evidence="6 10" id="KW-1133">Transmembrane helix</keyword>
<feature type="compositionally biased region" description="Low complexity" evidence="9">
    <location>
        <begin position="629"/>
        <end position="643"/>
    </location>
</feature>
<dbReference type="GO" id="GO:0016339">
    <property type="term" value="P:calcium-dependent cell-cell adhesion via plasma membrane cell adhesion molecules"/>
    <property type="evidence" value="ECO:0007669"/>
    <property type="project" value="TreeGrafter"/>
</dbReference>
<keyword evidence="2 10" id="KW-0812">Transmembrane</keyword>
<evidence type="ECO:0000256" key="4">
    <source>
        <dbReference type="ARBA" id="ARBA00022737"/>
    </source>
</evidence>
<evidence type="ECO:0000256" key="6">
    <source>
        <dbReference type="ARBA" id="ARBA00022989"/>
    </source>
</evidence>
<dbReference type="InterPro" id="IPR015919">
    <property type="entry name" value="Cadherin-like_sf"/>
</dbReference>
<evidence type="ECO:0000256" key="2">
    <source>
        <dbReference type="ARBA" id="ARBA00022692"/>
    </source>
</evidence>
<dbReference type="GO" id="GO:0044331">
    <property type="term" value="P:cell-cell adhesion mediated by cadherin"/>
    <property type="evidence" value="ECO:0007669"/>
    <property type="project" value="TreeGrafter"/>
</dbReference>
<dbReference type="Gene3D" id="2.60.40.60">
    <property type="entry name" value="Cadherins"/>
    <property type="match status" value="5"/>
</dbReference>
<dbReference type="GO" id="GO:0007043">
    <property type="term" value="P:cell-cell junction assembly"/>
    <property type="evidence" value="ECO:0007669"/>
    <property type="project" value="TreeGrafter"/>
</dbReference>
<feature type="domain" description="Cadherin" evidence="11">
    <location>
        <begin position="113"/>
        <end position="220"/>
    </location>
</feature>
<dbReference type="GO" id="GO:0000902">
    <property type="term" value="P:cell morphogenesis"/>
    <property type="evidence" value="ECO:0007669"/>
    <property type="project" value="TreeGrafter"/>
</dbReference>
<comment type="caution">
    <text evidence="12">The sequence shown here is derived from an EMBL/GenBank/DDBJ whole genome shotgun (WGS) entry which is preliminary data.</text>
</comment>
<dbReference type="GO" id="GO:0005912">
    <property type="term" value="C:adherens junction"/>
    <property type="evidence" value="ECO:0007669"/>
    <property type="project" value="TreeGrafter"/>
</dbReference>
<evidence type="ECO:0000256" key="5">
    <source>
        <dbReference type="ARBA" id="ARBA00022837"/>
    </source>
</evidence>
<sequence length="866" mass="93698">SRCFLSQGGSVENFFVRESLPVGNLIGVLRLEGDAGPEGDIYLRLKEKNAPVNISPNSKNLTLTRKLDKEGKEGESHVIINVICDRRGTTDPSFTIPVNIRVTDDNDNAPIFINDPYHVNVSEVTVVGTVILGDILAKDSDQQGPFSTVQYSIQPGPFSDMFAFESALRGSLVLKKPLDFETFPEFNITIIAEDQAAVPQRTSALLTVKVQDADDQNPAFLRDHYMAVLPLPPVKGALVEVQPDQVHAEDRDVGIMAPVYYSFSREEEEAAWFNIDPESGEVSLAEDLPDTHLNQPTTLVVRATQVDNPDRYALTTMTLSRRGYYSTQLQFIQRDYVATVLESLPVHSLIAPTLINKNTKENIKFQLERDGDGVFRITPSGQIMLQHQLDFETQQEYNLNVYVSDGVFNDTASLKVQVLNVNDWDPRFKFPQYEFYVGSDTVRPGDAVGNVDVADGDRGDHITLVVMGQDAQMFAISNDGELRIRDLSTLNSTEAHIVVRAKDSGIPPRTASSPVTIHFPVGLVRSSPLAVSSSFLLVVIFGSLLALFILVIICLAVYIHKNKKCGDDNDAALPTKMSHIVTNNIPHTKLDPLSPLNHQMQGNVRHMTQLGEPDPTNVLAGIESPTAENNNTHAHTNNNDYNNGSVRTSTISVRSAALTGDNGRYLRNPLANGSLPTTTTTTPCNSPHHHSGFIGGAGDGVSLNGTVRSSSSTASLAATPEPVLHTARSYQGSSGGGTLRPQSGLSENDHCLSPAMGAMSKSSSPGGSARAVGGLPTRNRVGPVPPTPPVPANTPYPEPPSSPGGSLSGSLGPSSKVLWPQGSIPKRVKKLSWEDELSNKTELDPEVSVTPMPHSASDTPNLTVYF</sequence>
<dbReference type="FunFam" id="2.60.40.60:FF:000262">
    <property type="entry name" value="protocadherin-23 isoform X2"/>
    <property type="match status" value="1"/>
</dbReference>
<feature type="compositionally biased region" description="Basic and acidic residues" evidence="9">
    <location>
        <begin position="831"/>
        <end position="843"/>
    </location>
</feature>
<dbReference type="InterPro" id="IPR039808">
    <property type="entry name" value="Cadherin"/>
</dbReference>
<evidence type="ECO:0000256" key="9">
    <source>
        <dbReference type="SAM" id="MobiDB-lite"/>
    </source>
</evidence>
<feature type="non-terminal residue" evidence="12">
    <location>
        <position position="866"/>
    </location>
</feature>
<dbReference type="InterPro" id="IPR002126">
    <property type="entry name" value="Cadherin-like_dom"/>
</dbReference>
<feature type="compositionally biased region" description="Low complexity" evidence="9">
    <location>
        <begin position="803"/>
        <end position="815"/>
    </location>
</feature>
<gene>
    <name evidence="12" type="ORF">Pcinc_041396</name>
</gene>